<evidence type="ECO:0000256" key="1">
    <source>
        <dbReference type="SAM" id="SignalP"/>
    </source>
</evidence>
<dbReference type="AlphaFoldDB" id="A0A6M2D9I9"/>
<reference evidence="2" key="1">
    <citation type="submission" date="2019-09" db="EMBL/GenBank/DDBJ databases">
        <title>Organ-specific transcriptomic study of the physiology of the cattle tick, Rhipicephalus microplus.</title>
        <authorList>
            <person name="Tirloni L."/>
            <person name="Braz G."/>
            <person name="Gandara A.C.P."/>
            <person name="Sabadin G.A."/>
            <person name="da Silva R.M."/>
            <person name="Guizzo M.G."/>
            <person name="Machado J.A."/>
            <person name="Costa E.P."/>
            <person name="Gomes H.F."/>
            <person name="Moraes J."/>
            <person name="Mota M.B.S."/>
            <person name="Mesquita R.D."/>
            <person name="Alvarenga P.H."/>
            <person name="Alves F."/>
            <person name="Seixas A."/>
            <person name="da Fonseca R.N."/>
            <person name="Fogaca A."/>
            <person name="Logullo C."/>
            <person name="Tanaka A."/>
            <person name="Daffre S."/>
            <person name="Termignoni C."/>
            <person name="Vaz I.S.Jr."/>
            <person name="Oliveira P.L."/>
            <person name="Ribeiro J.M."/>
        </authorList>
    </citation>
    <scope>NUCLEOTIDE SEQUENCE</scope>
    <source>
        <strain evidence="2">Porto Alegre</strain>
    </source>
</reference>
<sequence>MSFHVLPVLVMLWLLPSGYITVHGKRPDLEGWYPSSFPKWKAQCRRQRASRRIQIVHPMLQWLSSGGHPLPWTTASIRSSKSNKEKNSAVEKRIEETRLVCIKLSTKKLYLQF</sequence>
<feature type="chain" id="PRO_5026850042" evidence="1">
    <location>
        <begin position="25"/>
        <end position="113"/>
    </location>
</feature>
<keyword evidence="1" id="KW-0732">Signal</keyword>
<feature type="signal peptide" evidence="1">
    <location>
        <begin position="1"/>
        <end position="24"/>
    </location>
</feature>
<name>A0A6M2D9I9_RHIMP</name>
<accession>A0A6M2D9I9</accession>
<dbReference type="EMBL" id="GHWJ01009989">
    <property type="protein sequence ID" value="NOV42726.1"/>
    <property type="molecule type" value="Transcribed_RNA"/>
</dbReference>
<proteinExistence type="predicted"/>
<organism evidence="2">
    <name type="scientific">Rhipicephalus microplus</name>
    <name type="common">Cattle tick</name>
    <name type="synonym">Boophilus microplus</name>
    <dbReference type="NCBI Taxonomy" id="6941"/>
    <lineage>
        <taxon>Eukaryota</taxon>
        <taxon>Metazoa</taxon>
        <taxon>Ecdysozoa</taxon>
        <taxon>Arthropoda</taxon>
        <taxon>Chelicerata</taxon>
        <taxon>Arachnida</taxon>
        <taxon>Acari</taxon>
        <taxon>Parasitiformes</taxon>
        <taxon>Ixodida</taxon>
        <taxon>Ixodoidea</taxon>
        <taxon>Ixodidae</taxon>
        <taxon>Rhipicephalinae</taxon>
        <taxon>Rhipicephalus</taxon>
        <taxon>Boophilus</taxon>
    </lineage>
</organism>
<evidence type="ECO:0000313" key="2">
    <source>
        <dbReference type="EMBL" id="NOV42726.1"/>
    </source>
</evidence>
<protein>
    <submittedName>
        <fullName evidence="2">Putative secreted protein salivary gland overexpressed</fullName>
    </submittedName>
</protein>